<protein>
    <submittedName>
        <fullName evidence="3">Putative oxidoreductase</fullName>
    </submittedName>
</protein>
<comment type="caution">
    <text evidence="3">The sequence shown here is derived from an EMBL/GenBank/DDBJ whole genome shotgun (WGS) entry which is preliminary data.</text>
</comment>
<dbReference type="EMBL" id="VCHE01000087">
    <property type="protein sequence ID" value="KAB2572025.1"/>
    <property type="molecule type" value="Genomic_DNA"/>
</dbReference>
<name>A0A5N5D2U4_9PEZI</name>
<proteinExistence type="inferred from homology"/>
<gene>
    <name evidence="3" type="ORF">DBV05_g9331</name>
</gene>
<evidence type="ECO:0000256" key="2">
    <source>
        <dbReference type="ARBA" id="ARBA00023002"/>
    </source>
</evidence>
<dbReference type="PANTHER" id="PTHR24320">
    <property type="entry name" value="RETINOL DEHYDROGENASE"/>
    <property type="match status" value="1"/>
</dbReference>
<dbReference type="PANTHER" id="PTHR24320:SF154">
    <property type="entry name" value="OXIDOREDUCTASE, SHORT-CHAIN DEHYDROGENASE_REDUCTASE FAMILY (AFU_ORTHOLOGUE AFUA_2G04560)"/>
    <property type="match status" value="1"/>
</dbReference>
<organism evidence="3 4">
    <name type="scientific">Lasiodiplodia theobromae</name>
    <dbReference type="NCBI Taxonomy" id="45133"/>
    <lineage>
        <taxon>Eukaryota</taxon>
        <taxon>Fungi</taxon>
        <taxon>Dikarya</taxon>
        <taxon>Ascomycota</taxon>
        <taxon>Pezizomycotina</taxon>
        <taxon>Dothideomycetes</taxon>
        <taxon>Dothideomycetes incertae sedis</taxon>
        <taxon>Botryosphaeriales</taxon>
        <taxon>Botryosphaeriaceae</taxon>
        <taxon>Lasiodiplodia</taxon>
    </lineage>
</organism>
<dbReference type="PRINTS" id="PR00081">
    <property type="entry name" value="GDHRDH"/>
</dbReference>
<evidence type="ECO:0000313" key="3">
    <source>
        <dbReference type="EMBL" id="KAB2572025.1"/>
    </source>
</evidence>
<dbReference type="Proteomes" id="UP000325902">
    <property type="component" value="Unassembled WGS sequence"/>
</dbReference>
<dbReference type="GO" id="GO:0016491">
    <property type="term" value="F:oxidoreductase activity"/>
    <property type="evidence" value="ECO:0007669"/>
    <property type="project" value="UniProtKB-KW"/>
</dbReference>
<accession>A0A5N5D2U4</accession>
<dbReference type="OrthoDB" id="191139at2759"/>
<dbReference type="InterPro" id="IPR002347">
    <property type="entry name" value="SDR_fam"/>
</dbReference>
<dbReference type="AlphaFoldDB" id="A0A5N5D2U4"/>
<dbReference type="InterPro" id="IPR036291">
    <property type="entry name" value="NAD(P)-bd_dom_sf"/>
</dbReference>
<dbReference type="Gene3D" id="3.40.50.720">
    <property type="entry name" value="NAD(P)-binding Rossmann-like Domain"/>
    <property type="match status" value="1"/>
</dbReference>
<evidence type="ECO:0000256" key="1">
    <source>
        <dbReference type="ARBA" id="ARBA00006484"/>
    </source>
</evidence>
<keyword evidence="4" id="KW-1185">Reference proteome</keyword>
<reference evidence="3 4" key="1">
    <citation type="journal article" date="2019" name="Sci. Rep.">
        <title>A multi-omics analysis of the grapevine pathogen Lasiodiplodia theobromae reveals that temperature affects the expression of virulence- and pathogenicity-related genes.</title>
        <authorList>
            <person name="Felix C."/>
            <person name="Meneses R."/>
            <person name="Goncalves M.F.M."/>
            <person name="Tilleman L."/>
            <person name="Duarte A.S."/>
            <person name="Jorrin-Novo J.V."/>
            <person name="Van de Peer Y."/>
            <person name="Deforce D."/>
            <person name="Van Nieuwerburgh F."/>
            <person name="Esteves A.C."/>
            <person name="Alves A."/>
        </authorList>
    </citation>
    <scope>NUCLEOTIDE SEQUENCE [LARGE SCALE GENOMIC DNA]</scope>
    <source>
        <strain evidence="3 4">LA-SOL3</strain>
    </source>
</reference>
<comment type="similarity">
    <text evidence="1">Belongs to the short-chain dehydrogenases/reductases (SDR) family.</text>
</comment>
<evidence type="ECO:0000313" key="4">
    <source>
        <dbReference type="Proteomes" id="UP000325902"/>
    </source>
</evidence>
<dbReference type="Pfam" id="PF00106">
    <property type="entry name" value="adh_short"/>
    <property type="match status" value="1"/>
</dbReference>
<dbReference type="SUPFAM" id="SSF51735">
    <property type="entry name" value="NAD(P)-binding Rossmann-fold domains"/>
    <property type="match status" value="1"/>
</dbReference>
<sequence length="307" mass="33495">MASSNFDSEKDIPELSGKVIFITGGTSGLGAESVAQLAKRHPRAIYFSGRNAKSAEGVIEKVKASTPDAPALHFVQCDLASLQSVAAAAQQVLDQEDRLDVLMCNAGIMATPTSLTTDGYEVQFGTNHVGHALLIKKLLPLLVKTSEQPGADVRIVILTSLGFALHPRGGIVFNDLKTVQNYTFFGGFRRYGQSKLANLLYARELARRYPQITTLSIHPGVVSTGLAGQSSLINTILIYILAWWQMVPPEKGAHNQLWAAAGKVPKEKNGEMYEPVGVLSTKLDETAKDDKLAEQLWDWTQKELEKY</sequence>
<keyword evidence="2" id="KW-0560">Oxidoreductase</keyword>